<keyword evidence="1" id="KW-0732">Signal</keyword>
<dbReference type="AlphaFoldDB" id="A0A2T8X2D3"/>
<reference evidence="5 6" key="1">
    <citation type="submission" date="2018-04" db="EMBL/GenBank/DDBJ databases">
        <title>Serotype diversity and antimicrobial resistance among Salmonella enterica isolated from patients at an equine referral hospital.</title>
        <authorList>
            <person name="Leon I.M."/>
            <person name="Lawhon S.D."/>
            <person name="Norman K.N."/>
            <person name="Threadgill D.S."/>
            <person name="Ohta N."/>
            <person name="Vinasco J."/>
            <person name="Scott H.M."/>
        </authorList>
    </citation>
    <scope>NUCLEOTIDE SEQUENCE [LARGE SCALE GENOMIC DNA]</scope>
    <source>
        <strain evidence="4 5">159</strain>
        <strain evidence="3 6">230</strain>
    </source>
</reference>
<keyword evidence="2" id="KW-0472">Membrane</keyword>
<accession>A0A2T8X2D3</accession>
<feature type="transmembrane region" description="Helical" evidence="2">
    <location>
        <begin position="95"/>
        <end position="115"/>
    </location>
</feature>
<dbReference type="SUPFAM" id="SSF52833">
    <property type="entry name" value="Thioredoxin-like"/>
    <property type="match status" value="1"/>
</dbReference>
<comment type="function">
    <text evidence="1">Required for disulfide bond formation in some periplasmic proteins. Acts by transferring its disulfide bond to other proteins and is reduced in the process.</text>
</comment>
<proteinExistence type="inferred from homology"/>
<dbReference type="EMBL" id="QDLV01000019">
    <property type="protein sequence ID" value="PVJ44815.1"/>
    <property type="molecule type" value="Genomic_DNA"/>
</dbReference>
<dbReference type="RefSeq" id="WP_079961734.1">
    <property type="nucleotide sequence ID" value="NZ_QDLV01000019.1"/>
</dbReference>
<evidence type="ECO:0000313" key="6">
    <source>
        <dbReference type="Proteomes" id="UP000245551"/>
    </source>
</evidence>
<comment type="subcellular location">
    <subcellularLocation>
        <location evidence="1">Periplasm</location>
    </subcellularLocation>
</comment>
<evidence type="ECO:0000313" key="4">
    <source>
        <dbReference type="EMBL" id="PVM64632.1"/>
    </source>
</evidence>
<sequence length="360" mass="39093">MTPRYSATRTAKNIIVYAHHEDGRQEVLAILQIKDGVSMVSDKEKLLLVSPEYSYRDTETSLFACSGHNVSDILGAVADCLVNDTRHRKKKLRGIAYCAVSLALGALIASCVFLTRVPVPFNQPPASATSQVLPAQNPVDDDIQASVSASSRPLPVTLESIPRVNNKSGKTVLQPEATKKETPEATKARQNLATVLKRNADRGMFTVNLSSGHERTLYAFLDPRCPNCRALEPALKRLSADFNVVVYPVSVIGGDKSASHMAPLLCEKDPQKRAEGWHHLYSADAGMMLPGSTEAIPDETCLKAARAAIDVNNLAFRQFGFAGTPWVLSDTGWHLPTGLLQESGTVKLFLKTTDSESGHE</sequence>
<evidence type="ECO:0000256" key="2">
    <source>
        <dbReference type="SAM" id="Phobius"/>
    </source>
</evidence>
<dbReference type="EMBL" id="QDOO01000019">
    <property type="protein sequence ID" value="PVM64632.1"/>
    <property type="molecule type" value="Genomic_DNA"/>
</dbReference>
<evidence type="ECO:0000313" key="5">
    <source>
        <dbReference type="Proteomes" id="UP000245068"/>
    </source>
</evidence>
<keyword evidence="1" id="KW-0676">Redox-active center</keyword>
<evidence type="ECO:0000256" key="1">
    <source>
        <dbReference type="RuleBase" id="RU364038"/>
    </source>
</evidence>
<dbReference type="InterPro" id="IPR036249">
    <property type="entry name" value="Thioredoxin-like_sf"/>
</dbReference>
<comment type="similarity">
    <text evidence="1">Belongs to the thioredoxin family. DsbC subfamily.</text>
</comment>
<evidence type="ECO:0000313" key="3">
    <source>
        <dbReference type="EMBL" id="PVJ44815.1"/>
    </source>
</evidence>
<dbReference type="Proteomes" id="UP000245068">
    <property type="component" value="Unassembled WGS sequence"/>
</dbReference>
<name>A0A2T8X2D3_SALET</name>
<dbReference type="GO" id="GO:0042597">
    <property type="term" value="C:periplasmic space"/>
    <property type="evidence" value="ECO:0007669"/>
    <property type="project" value="UniProtKB-SubCell"/>
</dbReference>
<organism evidence="3 6">
    <name type="scientific">Salmonella enterica subsp. enterica serovar Gaminara</name>
    <dbReference type="NCBI Taxonomy" id="913070"/>
    <lineage>
        <taxon>Bacteria</taxon>
        <taxon>Pseudomonadati</taxon>
        <taxon>Pseudomonadota</taxon>
        <taxon>Gammaproteobacteria</taxon>
        <taxon>Enterobacterales</taxon>
        <taxon>Enterobacteriaceae</taxon>
        <taxon>Salmonella</taxon>
    </lineage>
</organism>
<protein>
    <recommendedName>
        <fullName evidence="1">Thiol:disulfide interchange protein</fullName>
    </recommendedName>
</protein>
<dbReference type="CDD" id="cd03020">
    <property type="entry name" value="DsbA_DsbC_DsbG"/>
    <property type="match status" value="1"/>
</dbReference>
<comment type="caution">
    <text evidence="3">The sequence shown here is derived from an EMBL/GenBank/DDBJ whole genome shotgun (WGS) entry which is preliminary data.</text>
</comment>
<keyword evidence="2" id="KW-1133">Transmembrane helix</keyword>
<keyword evidence="1" id="KW-0574">Periplasm</keyword>
<dbReference type="Gene3D" id="3.40.30.10">
    <property type="entry name" value="Glutaredoxin"/>
    <property type="match status" value="1"/>
</dbReference>
<keyword evidence="2" id="KW-0812">Transmembrane</keyword>
<dbReference type="Proteomes" id="UP000245551">
    <property type="component" value="Unassembled WGS sequence"/>
</dbReference>
<gene>
    <name evidence="4" type="ORF">C4784_19170</name>
    <name evidence="3" type="ORF">C4855_19745</name>
</gene>
<dbReference type="InterPro" id="IPR033954">
    <property type="entry name" value="DiS-bond_Isoase_DsbC/G"/>
</dbReference>